<dbReference type="PANTHER" id="PTHR44154">
    <property type="entry name" value="QUINONE OXIDOREDUCTASE"/>
    <property type="match status" value="1"/>
</dbReference>
<name>A0A0R2LKV7_9LACO</name>
<dbReference type="SMART" id="SM00829">
    <property type="entry name" value="PKS_ER"/>
    <property type="match status" value="1"/>
</dbReference>
<dbReference type="Pfam" id="PF00107">
    <property type="entry name" value="ADH_zinc_N"/>
    <property type="match status" value="1"/>
</dbReference>
<dbReference type="PANTHER" id="PTHR44154:SF1">
    <property type="entry name" value="QUINONE OXIDOREDUCTASE"/>
    <property type="match status" value="1"/>
</dbReference>
<protein>
    <recommendedName>
        <fullName evidence="3">Zinc-type alcohol dehydrogenase-like protein</fullName>
    </recommendedName>
</protein>
<dbReference type="InterPro" id="IPR011032">
    <property type="entry name" value="GroES-like_sf"/>
</dbReference>
<keyword evidence="3" id="KW-0862">Zinc</keyword>
<comment type="similarity">
    <text evidence="1 3">Belongs to the zinc-containing alcohol dehydrogenase family. Quinone oxidoreductase subfamily.</text>
</comment>
<dbReference type="GO" id="GO:0008270">
    <property type="term" value="F:zinc ion binding"/>
    <property type="evidence" value="ECO:0007669"/>
    <property type="project" value="InterPro"/>
</dbReference>
<dbReference type="GO" id="GO:0016491">
    <property type="term" value="F:oxidoreductase activity"/>
    <property type="evidence" value="ECO:0007669"/>
    <property type="project" value="UniProtKB-KW"/>
</dbReference>
<dbReference type="InterPro" id="IPR020843">
    <property type="entry name" value="ER"/>
</dbReference>
<evidence type="ECO:0000256" key="3">
    <source>
        <dbReference type="RuleBase" id="RU364000"/>
    </source>
</evidence>
<dbReference type="EMBL" id="JQCF01000011">
    <property type="protein sequence ID" value="KRN99261.1"/>
    <property type="molecule type" value="Genomic_DNA"/>
</dbReference>
<keyword evidence="3" id="KW-0479">Metal-binding</keyword>
<keyword evidence="2" id="KW-0521">NADP</keyword>
<comment type="caution">
    <text evidence="5">The sequence shown here is derived from an EMBL/GenBank/DDBJ whole genome shotgun (WGS) entry which is preliminary data.</text>
</comment>
<sequence>MKAIGFKEHLPIANKNSLIEFEIPTPKAEGHDLLVKVNAVSVNPVDVGVRKGGHGTLKQPKVIGWDAVGIVEETGSKVTLFNKGDRVFYAGSFIRPGSDSQYQLVDERIVGSAPSKLPDAKIAAMPLTSLTAWEALFEQLAINPTAKELNHSKNILIINGSGGVGSVATQLAHWAGLNVIASASRPETIKWVQEHGANQTVNHRNDLVTEIRNLGYKYVDYILELNDLDGHWNEMVELIKPSGHIASITENRHPIDLKKLTTKRAIFAWEWMYSKSYYQTSDMITQHEILNQISKLLDEGIIKSTLAQELSPITVDNLKKAHQLVETNHMIGKVVVSN</sequence>
<organism evidence="5 6">
    <name type="scientific">Companilactobacillus kimchiensis</name>
    <dbReference type="NCBI Taxonomy" id="993692"/>
    <lineage>
        <taxon>Bacteria</taxon>
        <taxon>Bacillati</taxon>
        <taxon>Bacillota</taxon>
        <taxon>Bacilli</taxon>
        <taxon>Lactobacillales</taxon>
        <taxon>Lactobacillaceae</taxon>
        <taxon>Companilactobacillus</taxon>
    </lineage>
</organism>
<dbReference type="SUPFAM" id="SSF51735">
    <property type="entry name" value="NAD(P)-binding Rossmann-fold domains"/>
    <property type="match status" value="1"/>
</dbReference>
<dbReference type="InterPro" id="IPR051603">
    <property type="entry name" value="Zinc-ADH_QOR/CCCR"/>
</dbReference>
<dbReference type="InterPro" id="IPR014182">
    <property type="entry name" value="ADH_Zn_typ-1"/>
</dbReference>
<evidence type="ECO:0000256" key="2">
    <source>
        <dbReference type="ARBA" id="ARBA00022857"/>
    </source>
</evidence>
<accession>A0A0R2LKV7</accession>
<dbReference type="Gene3D" id="3.40.50.720">
    <property type="entry name" value="NAD(P)-binding Rossmann-like Domain"/>
    <property type="match status" value="1"/>
</dbReference>
<dbReference type="InterPro" id="IPR036291">
    <property type="entry name" value="NAD(P)-bd_dom_sf"/>
</dbReference>
<feature type="domain" description="Enoyl reductase (ER)" evidence="4">
    <location>
        <begin position="17"/>
        <end position="336"/>
    </location>
</feature>
<dbReference type="RefSeq" id="WP_057880832.1">
    <property type="nucleotide sequence ID" value="NZ_JQCF01000011.1"/>
</dbReference>
<dbReference type="PATRIC" id="fig|993692.3.peg.491"/>
<evidence type="ECO:0000313" key="6">
    <source>
        <dbReference type="Proteomes" id="UP000051006"/>
    </source>
</evidence>
<evidence type="ECO:0000259" key="4">
    <source>
        <dbReference type="SMART" id="SM00829"/>
    </source>
</evidence>
<keyword evidence="3" id="KW-0560">Oxidoreductase</keyword>
<dbReference type="NCBIfam" id="TIGR02817">
    <property type="entry name" value="adh_fam_1"/>
    <property type="match status" value="1"/>
</dbReference>
<dbReference type="Proteomes" id="UP000051006">
    <property type="component" value="Unassembled WGS sequence"/>
</dbReference>
<dbReference type="STRING" id="993692.IV57_GL000484"/>
<proteinExistence type="inferred from homology"/>
<evidence type="ECO:0000313" key="5">
    <source>
        <dbReference type="EMBL" id="KRN99261.1"/>
    </source>
</evidence>
<dbReference type="InterPro" id="IPR013154">
    <property type="entry name" value="ADH-like_N"/>
</dbReference>
<evidence type="ECO:0000256" key="1">
    <source>
        <dbReference type="ARBA" id="ARBA00010371"/>
    </source>
</evidence>
<keyword evidence="6" id="KW-1185">Reference proteome</keyword>
<dbReference type="AlphaFoldDB" id="A0A0R2LKV7"/>
<dbReference type="Pfam" id="PF08240">
    <property type="entry name" value="ADH_N"/>
    <property type="match status" value="1"/>
</dbReference>
<dbReference type="CDD" id="cd08252">
    <property type="entry name" value="AL_MDR"/>
    <property type="match status" value="1"/>
</dbReference>
<reference evidence="5 6" key="1">
    <citation type="journal article" date="2015" name="Genome Announc.">
        <title>Expanding the biotechnology potential of lactobacilli through comparative genomics of 213 strains and associated genera.</title>
        <authorList>
            <person name="Sun Z."/>
            <person name="Harris H.M."/>
            <person name="McCann A."/>
            <person name="Guo C."/>
            <person name="Argimon S."/>
            <person name="Zhang W."/>
            <person name="Yang X."/>
            <person name="Jeffery I.B."/>
            <person name="Cooney J.C."/>
            <person name="Kagawa T.F."/>
            <person name="Liu W."/>
            <person name="Song Y."/>
            <person name="Salvetti E."/>
            <person name="Wrobel A."/>
            <person name="Rasinkangas P."/>
            <person name="Parkhill J."/>
            <person name="Rea M.C."/>
            <person name="O'Sullivan O."/>
            <person name="Ritari J."/>
            <person name="Douillard F.P."/>
            <person name="Paul Ross R."/>
            <person name="Yang R."/>
            <person name="Briner A.E."/>
            <person name="Felis G.E."/>
            <person name="de Vos W.M."/>
            <person name="Barrangou R."/>
            <person name="Klaenhammer T.R."/>
            <person name="Caufield P.W."/>
            <person name="Cui Y."/>
            <person name="Zhang H."/>
            <person name="O'Toole P.W."/>
        </authorList>
    </citation>
    <scope>NUCLEOTIDE SEQUENCE [LARGE SCALE GENOMIC DNA]</scope>
    <source>
        <strain evidence="5 6">DSM 24716</strain>
    </source>
</reference>
<dbReference type="InterPro" id="IPR013149">
    <property type="entry name" value="ADH-like_C"/>
</dbReference>
<dbReference type="OrthoDB" id="9792162at2"/>
<dbReference type="Gene3D" id="3.90.180.10">
    <property type="entry name" value="Medium-chain alcohol dehydrogenases, catalytic domain"/>
    <property type="match status" value="1"/>
</dbReference>
<dbReference type="SUPFAM" id="SSF50129">
    <property type="entry name" value="GroES-like"/>
    <property type="match status" value="1"/>
</dbReference>
<gene>
    <name evidence="5" type="ORF">IV57_GL000484</name>
</gene>